<gene>
    <name evidence="2" type="ORF">FP2506_17904</name>
</gene>
<organism evidence="2 3">
    <name type="scientific">Fulvimarina pelagi HTCC2506</name>
    <dbReference type="NCBI Taxonomy" id="314231"/>
    <lineage>
        <taxon>Bacteria</taxon>
        <taxon>Pseudomonadati</taxon>
        <taxon>Pseudomonadota</taxon>
        <taxon>Alphaproteobacteria</taxon>
        <taxon>Hyphomicrobiales</taxon>
        <taxon>Aurantimonadaceae</taxon>
        <taxon>Fulvimarina</taxon>
    </lineage>
</organism>
<keyword evidence="1" id="KW-0472">Membrane</keyword>
<comment type="caution">
    <text evidence="2">The sequence shown here is derived from an EMBL/GenBank/DDBJ whole genome shotgun (WGS) entry which is preliminary data.</text>
</comment>
<evidence type="ECO:0000256" key="1">
    <source>
        <dbReference type="SAM" id="Phobius"/>
    </source>
</evidence>
<accession>Q0G152</accession>
<dbReference type="EMBL" id="AATP01000005">
    <property type="protein sequence ID" value="EAU40787.1"/>
    <property type="molecule type" value="Genomic_DNA"/>
</dbReference>
<keyword evidence="3" id="KW-1185">Reference proteome</keyword>
<dbReference type="RefSeq" id="WP_007068695.1">
    <property type="nucleotide sequence ID" value="NZ_DS022272.1"/>
</dbReference>
<reference evidence="2 3" key="1">
    <citation type="journal article" date="2010" name="J. Bacteriol.">
        <title>Genome sequence of Fulvimarina pelagi HTCC2506T, a Mn(II)-oxidizing alphaproteobacterium possessing an aerobic anoxygenic photosynthetic gene cluster and Xanthorhodopsin.</title>
        <authorList>
            <person name="Kang I."/>
            <person name="Oh H.M."/>
            <person name="Lim S.I."/>
            <person name="Ferriera S."/>
            <person name="Giovannoni S.J."/>
            <person name="Cho J.C."/>
        </authorList>
    </citation>
    <scope>NUCLEOTIDE SEQUENCE [LARGE SCALE GENOMIC DNA]</scope>
    <source>
        <strain evidence="2 3">HTCC2506</strain>
    </source>
</reference>
<sequence length="115" mass="12486">MAATPHKFVNSGLMRLVAIVLALVLALIAAFVWLNTEPWVETVPERAEDLQAYTTSSDIQTCIANRSANIDQLVEQELMTAEAGEAARKDIEATCAARGEQGSLGDRTRNQGLQE</sequence>
<dbReference type="HOGENOM" id="CLU_2105409_0_0_5"/>
<dbReference type="STRING" id="217511.GCA_001463845_01869"/>
<keyword evidence="1" id="KW-1133">Transmembrane helix</keyword>
<feature type="transmembrane region" description="Helical" evidence="1">
    <location>
        <begin position="12"/>
        <end position="34"/>
    </location>
</feature>
<protein>
    <submittedName>
        <fullName evidence="2">Uncharacterized protein</fullName>
    </submittedName>
</protein>
<proteinExistence type="predicted"/>
<name>Q0G152_9HYPH</name>
<evidence type="ECO:0000313" key="2">
    <source>
        <dbReference type="EMBL" id="EAU40787.1"/>
    </source>
</evidence>
<dbReference type="Proteomes" id="UP000004310">
    <property type="component" value="Unassembled WGS sequence"/>
</dbReference>
<evidence type="ECO:0000313" key="3">
    <source>
        <dbReference type="Proteomes" id="UP000004310"/>
    </source>
</evidence>
<dbReference type="AlphaFoldDB" id="Q0G152"/>
<keyword evidence="1" id="KW-0812">Transmembrane</keyword>